<dbReference type="InterPro" id="IPR000836">
    <property type="entry name" value="PRTase_dom"/>
</dbReference>
<proteinExistence type="inferred from homology"/>
<dbReference type="Pfam" id="PF00156">
    <property type="entry name" value="Pribosyltran"/>
    <property type="match status" value="1"/>
</dbReference>
<sequence length="254" mass="25550">MACGGCGALDEVLCRTCATAVRGGGLPAALAGTTVRGAPPTWAATAYEGAVQRAVVAWKDRDRTDLSRWLGPALASSVLAALEQTEHLVPELLAPASSLSREASGPGRPASVLLVPVPSRRAAVARRGRDAVADLAAAAARGLRLQGLPVVAAPVLRPARRVRDQSGLDASGRAGNLRRALEVGPAGPRLEGRVVVLVDDVVTTGATLAEAARVLREHACPAVAAAVVAAAQRRGGGVASDEGDPGLVMGGGAD</sequence>
<dbReference type="GO" id="GO:0016757">
    <property type="term" value="F:glycosyltransferase activity"/>
    <property type="evidence" value="ECO:0007669"/>
    <property type="project" value="UniProtKB-KW"/>
</dbReference>
<evidence type="ECO:0000256" key="1">
    <source>
        <dbReference type="ARBA" id="ARBA00008007"/>
    </source>
</evidence>
<dbReference type="PANTHER" id="PTHR47505">
    <property type="entry name" value="DNA UTILIZATION PROTEIN YHGH"/>
    <property type="match status" value="1"/>
</dbReference>
<reference evidence="3 4" key="1">
    <citation type="submission" date="2018-03" db="EMBL/GenBank/DDBJ databases">
        <title>Genomic Encyclopedia of Archaeal and Bacterial Type Strains, Phase II (KMG-II): from individual species to whole genera.</title>
        <authorList>
            <person name="Goeker M."/>
        </authorList>
    </citation>
    <scope>NUCLEOTIDE SEQUENCE [LARGE SCALE GENOMIC DNA]</scope>
    <source>
        <strain evidence="3 4">DSM 44889</strain>
    </source>
</reference>
<evidence type="ECO:0000259" key="2">
    <source>
        <dbReference type="Pfam" id="PF00156"/>
    </source>
</evidence>
<protein>
    <submittedName>
        <fullName evidence="3">Putative amidophosphoribosyltransferase</fullName>
    </submittedName>
</protein>
<dbReference type="PANTHER" id="PTHR47505:SF1">
    <property type="entry name" value="DNA UTILIZATION PROTEIN YHGH"/>
    <property type="match status" value="1"/>
</dbReference>
<keyword evidence="4" id="KW-1185">Reference proteome</keyword>
<evidence type="ECO:0000313" key="4">
    <source>
        <dbReference type="Proteomes" id="UP000245469"/>
    </source>
</evidence>
<keyword evidence="3" id="KW-0808">Transferase</keyword>
<name>A0A316AAU0_9ACTN</name>
<dbReference type="SUPFAM" id="SSF53271">
    <property type="entry name" value="PRTase-like"/>
    <property type="match status" value="1"/>
</dbReference>
<accession>A0A316AAU0</accession>
<dbReference type="Gene3D" id="3.40.50.2020">
    <property type="match status" value="1"/>
</dbReference>
<dbReference type="EMBL" id="QGDQ01000005">
    <property type="protein sequence ID" value="PWJ54813.1"/>
    <property type="molecule type" value="Genomic_DNA"/>
</dbReference>
<organism evidence="3 4">
    <name type="scientific">Quadrisphaera granulorum</name>
    <dbReference type="NCBI Taxonomy" id="317664"/>
    <lineage>
        <taxon>Bacteria</taxon>
        <taxon>Bacillati</taxon>
        <taxon>Actinomycetota</taxon>
        <taxon>Actinomycetes</taxon>
        <taxon>Kineosporiales</taxon>
        <taxon>Kineosporiaceae</taxon>
        <taxon>Quadrisphaera</taxon>
    </lineage>
</organism>
<dbReference type="AlphaFoldDB" id="A0A316AAU0"/>
<dbReference type="InterPro" id="IPR029057">
    <property type="entry name" value="PRTase-like"/>
</dbReference>
<comment type="similarity">
    <text evidence="1">Belongs to the ComF/GntX family.</text>
</comment>
<dbReference type="Proteomes" id="UP000245469">
    <property type="component" value="Unassembled WGS sequence"/>
</dbReference>
<dbReference type="InterPro" id="IPR051910">
    <property type="entry name" value="ComF/GntX_DNA_util-trans"/>
</dbReference>
<feature type="domain" description="Phosphoribosyltransferase" evidence="2">
    <location>
        <begin position="178"/>
        <end position="232"/>
    </location>
</feature>
<evidence type="ECO:0000313" key="3">
    <source>
        <dbReference type="EMBL" id="PWJ54813.1"/>
    </source>
</evidence>
<gene>
    <name evidence="3" type="ORF">BXY45_10517</name>
</gene>
<comment type="caution">
    <text evidence="3">The sequence shown here is derived from an EMBL/GenBank/DDBJ whole genome shotgun (WGS) entry which is preliminary data.</text>
</comment>
<keyword evidence="3" id="KW-0328">Glycosyltransferase</keyword>